<dbReference type="InterPro" id="IPR016036">
    <property type="entry name" value="Malonyl_transacylase_ACP-bd"/>
</dbReference>
<evidence type="ECO:0000256" key="2">
    <source>
        <dbReference type="ARBA" id="ARBA00022553"/>
    </source>
</evidence>
<keyword evidence="6" id="KW-0012">Acyltransferase</keyword>
<dbReference type="InterPro" id="IPR020841">
    <property type="entry name" value="PKS_Beta-ketoAc_synthase_dom"/>
</dbReference>
<keyword evidence="1" id="KW-0596">Phosphopantetheine</keyword>
<dbReference type="PROSITE" id="PS00012">
    <property type="entry name" value="PHOSPHOPANTETHEINE"/>
    <property type="match status" value="1"/>
</dbReference>
<dbReference type="SMART" id="SM00825">
    <property type="entry name" value="PKS_KS"/>
    <property type="match status" value="1"/>
</dbReference>
<dbReference type="GO" id="GO:0004315">
    <property type="term" value="F:3-oxoacyl-[acyl-carrier-protein] synthase activity"/>
    <property type="evidence" value="ECO:0007669"/>
    <property type="project" value="InterPro"/>
</dbReference>
<dbReference type="InterPro" id="IPR020806">
    <property type="entry name" value="PKS_PP-bd"/>
</dbReference>
<dbReference type="InterPro" id="IPR050091">
    <property type="entry name" value="PKS_NRPS_Biosynth_Enz"/>
</dbReference>
<dbReference type="SUPFAM" id="SSF52540">
    <property type="entry name" value="P-loop containing nucleoside triphosphate hydrolases"/>
    <property type="match status" value="1"/>
</dbReference>
<dbReference type="InterPro" id="IPR038718">
    <property type="entry name" value="SNF2-like_sf"/>
</dbReference>
<dbReference type="Gene3D" id="3.40.47.10">
    <property type="match status" value="1"/>
</dbReference>
<evidence type="ECO:0000259" key="11">
    <source>
        <dbReference type="PROSITE" id="PS52019"/>
    </source>
</evidence>
<dbReference type="InterPro" id="IPR006162">
    <property type="entry name" value="Ppantetheine_attach_site"/>
</dbReference>
<keyword evidence="2" id="KW-0597">Phosphoprotein</keyword>
<feature type="region of interest" description="N-terminal hotdog fold" evidence="7">
    <location>
        <begin position="1284"/>
        <end position="1416"/>
    </location>
</feature>
<feature type="active site" description="Proton acceptor; for dehydratase activity" evidence="7">
    <location>
        <position position="1316"/>
    </location>
</feature>
<keyword evidence="5" id="KW-0067">ATP-binding</keyword>
<dbReference type="SUPFAM" id="SSF52151">
    <property type="entry name" value="FabD/lysophospholipase-like"/>
    <property type="match status" value="1"/>
</dbReference>
<dbReference type="InterPro" id="IPR030918">
    <property type="entry name" value="PT_fungal_PKS"/>
</dbReference>
<feature type="compositionally biased region" description="Low complexity" evidence="8">
    <location>
        <begin position="1610"/>
        <end position="1621"/>
    </location>
</feature>
<dbReference type="GO" id="GO:0005524">
    <property type="term" value="F:ATP binding"/>
    <property type="evidence" value="ECO:0007669"/>
    <property type="project" value="InterPro"/>
</dbReference>
<dbReference type="Proteomes" id="UP000537989">
    <property type="component" value="Unassembled WGS sequence"/>
</dbReference>
<dbReference type="InterPro" id="IPR013120">
    <property type="entry name" value="FAR_NAD-bd"/>
</dbReference>
<feature type="region of interest" description="Disordered" evidence="8">
    <location>
        <begin position="1709"/>
        <end position="1737"/>
    </location>
</feature>
<dbReference type="NCBIfam" id="TIGR04532">
    <property type="entry name" value="PT_fungal_PKS"/>
    <property type="match status" value="1"/>
</dbReference>
<protein>
    <recommendedName>
        <fullName evidence="14">Polyketide synthase</fullName>
    </recommendedName>
</protein>
<evidence type="ECO:0000256" key="6">
    <source>
        <dbReference type="ARBA" id="ARBA00023315"/>
    </source>
</evidence>
<dbReference type="Pfam" id="PF00109">
    <property type="entry name" value="ketoacyl-synt"/>
    <property type="match status" value="1"/>
</dbReference>
<dbReference type="PROSITE" id="PS52019">
    <property type="entry name" value="PKS_MFAS_DH"/>
    <property type="match status" value="1"/>
</dbReference>
<evidence type="ECO:0000259" key="9">
    <source>
        <dbReference type="PROSITE" id="PS50075"/>
    </source>
</evidence>
<dbReference type="Pfam" id="PF00550">
    <property type="entry name" value="PP-binding"/>
    <property type="match status" value="2"/>
</dbReference>
<dbReference type="Gene3D" id="3.40.50.10810">
    <property type="entry name" value="Tandem AAA-ATPase domain"/>
    <property type="match status" value="1"/>
</dbReference>
<dbReference type="InterPro" id="IPR036291">
    <property type="entry name" value="NAD(P)-bd_dom_sf"/>
</dbReference>
<feature type="region of interest" description="Disordered" evidence="8">
    <location>
        <begin position="1600"/>
        <end position="1633"/>
    </location>
</feature>
<dbReference type="SUPFAM" id="SSF55048">
    <property type="entry name" value="Probable ACP-binding domain of malonyl-CoA ACP transacylase"/>
    <property type="match status" value="1"/>
</dbReference>
<dbReference type="InterPro" id="IPR014043">
    <property type="entry name" value="Acyl_transferase_dom"/>
</dbReference>
<dbReference type="GO" id="GO:0004312">
    <property type="term" value="F:fatty acid synthase activity"/>
    <property type="evidence" value="ECO:0007669"/>
    <property type="project" value="TreeGrafter"/>
</dbReference>
<gene>
    <name evidence="12" type="ORF">FAUST_1489</name>
</gene>
<evidence type="ECO:0000313" key="12">
    <source>
        <dbReference type="EMBL" id="KAF5246078.1"/>
    </source>
</evidence>
<dbReference type="CDD" id="cd00833">
    <property type="entry name" value="PKS"/>
    <property type="match status" value="1"/>
</dbReference>
<dbReference type="PANTHER" id="PTHR43775">
    <property type="entry name" value="FATTY ACID SYNTHASE"/>
    <property type="match status" value="1"/>
</dbReference>
<feature type="region of interest" description="Disordered" evidence="8">
    <location>
        <begin position="2274"/>
        <end position="2331"/>
    </location>
</feature>
<dbReference type="InterPro" id="IPR027417">
    <property type="entry name" value="P-loop_NTPase"/>
</dbReference>
<dbReference type="Gene3D" id="3.10.129.110">
    <property type="entry name" value="Polyketide synthase dehydratase"/>
    <property type="match status" value="1"/>
</dbReference>
<name>A0AAN6C8N1_FUSAU</name>
<organism evidence="12 13">
    <name type="scientific">Fusarium austroamericanum</name>
    <dbReference type="NCBI Taxonomy" id="282268"/>
    <lineage>
        <taxon>Eukaryota</taxon>
        <taxon>Fungi</taxon>
        <taxon>Dikarya</taxon>
        <taxon>Ascomycota</taxon>
        <taxon>Pezizomycotina</taxon>
        <taxon>Sordariomycetes</taxon>
        <taxon>Hypocreomycetidae</taxon>
        <taxon>Hypocreales</taxon>
        <taxon>Nectriaceae</taxon>
        <taxon>Fusarium</taxon>
    </lineage>
</organism>
<dbReference type="InterPro" id="IPR032088">
    <property type="entry name" value="SAT"/>
</dbReference>
<feature type="domain" description="Carrier" evidence="9">
    <location>
        <begin position="1748"/>
        <end position="1823"/>
    </location>
</feature>
<dbReference type="InterPro" id="IPR016035">
    <property type="entry name" value="Acyl_Trfase/lysoPLipase"/>
</dbReference>
<dbReference type="Gene3D" id="1.10.1200.10">
    <property type="entry name" value="ACP-like"/>
    <property type="match status" value="2"/>
</dbReference>
<dbReference type="Pfam" id="PF02801">
    <property type="entry name" value="Ketoacyl-synt_C"/>
    <property type="match status" value="1"/>
</dbReference>
<dbReference type="GO" id="GO:0006633">
    <property type="term" value="P:fatty acid biosynthetic process"/>
    <property type="evidence" value="ECO:0007669"/>
    <property type="project" value="InterPro"/>
</dbReference>
<evidence type="ECO:0000256" key="8">
    <source>
        <dbReference type="SAM" id="MobiDB-lite"/>
    </source>
</evidence>
<proteinExistence type="predicted"/>
<keyword evidence="3" id="KW-0808">Transferase</keyword>
<dbReference type="InterPro" id="IPR014030">
    <property type="entry name" value="Ketoacyl_synth_N"/>
</dbReference>
<dbReference type="FunFam" id="3.10.129.110:FF:000001">
    <property type="entry name" value="Sterigmatocystin biosynthesis polyketide synthase"/>
    <property type="match status" value="1"/>
</dbReference>
<feature type="compositionally biased region" description="Basic and acidic residues" evidence="8">
    <location>
        <begin position="2276"/>
        <end position="2286"/>
    </location>
</feature>
<dbReference type="SUPFAM" id="SSF53901">
    <property type="entry name" value="Thiolase-like"/>
    <property type="match status" value="1"/>
</dbReference>
<feature type="compositionally biased region" description="Basic and acidic residues" evidence="8">
    <location>
        <begin position="2306"/>
        <end position="2319"/>
    </location>
</feature>
<feature type="domain" description="Carrier" evidence="9">
    <location>
        <begin position="1633"/>
        <end position="1711"/>
    </location>
</feature>
<dbReference type="PANTHER" id="PTHR43775:SF40">
    <property type="entry name" value="NORSOLORINIC ACID SYNTHASE STCA"/>
    <property type="match status" value="1"/>
</dbReference>
<dbReference type="Gene3D" id="3.40.50.720">
    <property type="entry name" value="NAD(P)-binding Rossmann-like Domain"/>
    <property type="match status" value="1"/>
</dbReference>
<feature type="compositionally biased region" description="Low complexity" evidence="8">
    <location>
        <begin position="1715"/>
        <end position="1724"/>
    </location>
</feature>
<feature type="domain" description="Ketosynthase family 3 (KS3)" evidence="10">
    <location>
        <begin position="367"/>
        <end position="804"/>
    </location>
</feature>
<dbReference type="Gene3D" id="3.30.70.3290">
    <property type="match status" value="1"/>
</dbReference>
<dbReference type="InterPro" id="IPR042104">
    <property type="entry name" value="PKS_dehydratase_sf"/>
</dbReference>
<dbReference type="InterPro" id="IPR018201">
    <property type="entry name" value="Ketoacyl_synth_AS"/>
</dbReference>
<dbReference type="PROSITE" id="PS52004">
    <property type="entry name" value="KS3_2"/>
    <property type="match status" value="1"/>
</dbReference>
<dbReference type="SMART" id="SM00823">
    <property type="entry name" value="PKS_PP"/>
    <property type="match status" value="2"/>
</dbReference>
<dbReference type="InterPro" id="IPR036736">
    <property type="entry name" value="ACP-like_sf"/>
</dbReference>
<dbReference type="SUPFAM" id="SSF51735">
    <property type="entry name" value="NAD(P)-binding Rossmann-fold domains"/>
    <property type="match status" value="1"/>
</dbReference>
<dbReference type="Pfam" id="PF22621">
    <property type="entry name" value="CurL-like_PKS_C"/>
    <property type="match status" value="1"/>
</dbReference>
<evidence type="ECO:0008006" key="14">
    <source>
        <dbReference type="Google" id="ProtNLM"/>
    </source>
</evidence>
<evidence type="ECO:0000256" key="7">
    <source>
        <dbReference type="PROSITE-ProRule" id="PRU01363"/>
    </source>
</evidence>
<feature type="domain" description="PKS/mFAS DH" evidence="11">
    <location>
        <begin position="1284"/>
        <end position="1590"/>
    </location>
</feature>
<feature type="active site" description="Proton donor; for dehydratase activity" evidence="7">
    <location>
        <position position="1503"/>
    </location>
</feature>
<feature type="region of interest" description="C-terminal hotdog fold" evidence="7">
    <location>
        <begin position="1443"/>
        <end position="1590"/>
    </location>
</feature>
<evidence type="ECO:0000313" key="13">
    <source>
        <dbReference type="Proteomes" id="UP000537989"/>
    </source>
</evidence>
<dbReference type="PROSITE" id="PS50075">
    <property type="entry name" value="CARRIER"/>
    <property type="match status" value="2"/>
</dbReference>
<dbReference type="Pfam" id="PF07993">
    <property type="entry name" value="NAD_binding_4"/>
    <property type="match status" value="1"/>
</dbReference>
<dbReference type="SMART" id="SM00827">
    <property type="entry name" value="PKS_AT"/>
    <property type="match status" value="1"/>
</dbReference>
<dbReference type="InterPro" id="IPR049900">
    <property type="entry name" value="PKS_mFAS_DH"/>
</dbReference>
<dbReference type="InterPro" id="IPR001227">
    <property type="entry name" value="Ac_transferase_dom_sf"/>
</dbReference>
<comment type="caution">
    <text evidence="12">The sequence shown here is derived from an EMBL/GenBank/DDBJ whole genome shotgun (WGS) entry which is preliminary data.</text>
</comment>
<evidence type="ECO:0000259" key="10">
    <source>
        <dbReference type="PROSITE" id="PS52004"/>
    </source>
</evidence>
<dbReference type="GO" id="GO:0031177">
    <property type="term" value="F:phosphopantetheine binding"/>
    <property type="evidence" value="ECO:0007669"/>
    <property type="project" value="InterPro"/>
</dbReference>
<dbReference type="InterPro" id="IPR009081">
    <property type="entry name" value="PP-bd_ACP"/>
</dbReference>
<dbReference type="FunFam" id="1.10.1200.10:FF:000011">
    <property type="entry name" value="Sterigmatocystin biosynthesis polyketide synthase"/>
    <property type="match status" value="2"/>
</dbReference>
<dbReference type="InterPro" id="IPR016039">
    <property type="entry name" value="Thiolase-like"/>
</dbReference>
<dbReference type="FunFam" id="3.40.47.10:FF:000031">
    <property type="entry name" value="Sterigmatocystin biosynthesis polyketide synthase"/>
    <property type="match status" value="1"/>
</dbReference>
<dbReference type="EMBL" id="JAAMOD010000032">
    <property type="protein sequence ID" value="KAF5246078.1"/>
    <property type="molecule type" value="Genomic_DNA"/>
</dbReference>
<evidence type="ECO:0000256" key="3">
    <source>
        <dbReference type="ARBA" id="ARBA00022679"/>
    </source>
</evidence>
<dbReference type="PROSITE" id="PS00606">
    <property type="entry name" value="KS3_1"/>
    <property type="match status" value="1"/>
</dbReference>
<evidence type="ECO:0000256" key="5">
    <source>
        <dbReference type="ARBA" id="ARBA00022840"/>
    </source>
</evidence>
<keyword evidence="4" id="KW-0547">Nucleotide-binding</keyword>
<dbReference type="Pfam" id="PF16073">
    <property type="entry name" value="SAT"/>
    <property type="match status" value="1"/>
</dbReference>
<dbReference type="Pfam" id="PF00698">
    <property type="entry name" value="Acyl_transf_1"/>
    <property type="match status" value="1"/>
</dbReference>
<dbReference type="SUPFAM" id="SSF47336">
    <property type="entry name" value="ACP-like"/>
    <property type="match status" value="2"/>
</dbReference>
<evidence type="ECO:0000256" key="1">
    <source>
        <dbReference type="ARBA" id="ARBA00022450"/>
    </source>
</evidence>
<dbReference type="Pfam" id="PF00176">
    <property type="entry name" value="SNF2-rel_dom"/>
    <property type="match status" value="1"/>
</dbReference>
<accession>A0AAN6C8N1</accession>
<sequence>MASHIKLYLFGDQTFEIQPHLKTLFQKRDNLFLQDFLNKAYHAIRVELFKVPYSIRRDLPRFTCLEDLLLWDQSGQRCIAFDMAMTTLYQLATFISQAGISSYDAQSTRVVGLCTGAFAAAALSCSSFTADLIPMAVNAVVASFRTGLLVTDTARRVDHSQNMDQSWALLVPGQKASAGVEEFCNESDLPLTSRPYISAYAPNGITVSGPPQRLVELAQYLAGKSITSKSIPIHGAYHAPHLYSRENARGIVASLMLNKATALSEQISLLSSTGIKPDERSFTTLLEDAVAQVLLYPLRWISIFEDVQASLEDVSFEKFSVVPFGTNAEHLIYTALKKTSLRSLVPDTPAPSQKTLLQDIPETGTSKPKLAIVAMSGRFPGAKDNEAYWDLLYKGLDVHKPVPSLRWDQKTHVDPTGKAKNTGATPFGCWLDEPGQFDARFFNISPREAPQVDPAQRLALMTAYEAIEQAGIVPDATPSTRPDRVGVFYGVTSNDWMETNSAQNIDTYFIPGGNRAFIPGRINYFFKFSGPSYAVDTACSSSLAGIHLACNALWQNDVDTAIAGGTNVLANPDFHAGLDRGHFLSRTGNCKTFDDGADGYCRGEGIATIIMKRLDDALAENDPILGVVLGAYTNHSAESESITRPHAGAQQAIFNKILNQADVDPYTVGYVEMHGTGTQAGDATEMSSVLDTFAPPVSGARPSRPNDQKLYIGSAKANIGHGEAASGACSVIKVLQMMQKNTIVPHCGIKNKINHRFPTDLEERNIRIAFEPTPWERINLDTPRRVMVNNFSAAGGNSALLIQDAPPKKQLASGKDTRVQFPIAFTAKSGVSLQGNLRSMLKFLAGSPDISLAELSYTTTARRIHHQHRVLISGSTPSEICNKIETALESNTGFNRPKSAPKVVFSFTGQGAQYPGMGKQLFEENTFVRNELLQLDQIAQNLGFPSMLPFIQSEEPDVAKFAPSLVQLASVSLQITLSKLWASWGIVPSAVVGHSLGEYAALNVAGVLSDTDTLFLVGGRAQLLETKCTRGTHAMLVVKGSQDEIAEALRGGEYEIACINSPIETVLAGPNDQVAKVKEILAAASFKTTLLKVPYAFHSSQLEPVVSEIEKLASKVSFSAPNIPILCPLDGTVVEDDDVFGASYLAKHSRQPVNMLSALATAYREGTISDHHMMLEVGPHPAVTGMVKPTLGQQITCIASLQRGRVPWEMLSAALKTFYDAGSSINWAEYQSSFPGSHSVVNLPAYSWELKDYWIKYVNDWTLRKGDPPLVINNAPKLESTTIHRVVEEDGDSNKTHIVVEADIARKDLSPLVQGHEVDGIPLCTPSVYADIGLTLGKYLLEKYQPQNRDNMVVVSDMTVSKALILRGDGSKQPIQAHAEADWLSQSVAIKFMSFDNKGNLQEHSACVVRYKDRIHQEALQSQAQKTKQKMQTLREQITTGESARFNRAMAYRMIRPLARFHDDYRAIDEVVLNSETLEASSKISFGTVKREGDYHTHPAVIDSLTQSCGFAMNCNDHTDIDVDVYMNHGWGSLELFETLDFEKEYTTYTQMHAGEDKLWYGDVTVFDGDRVVAFFGQIAIQGVPRRVLKVILSIESGKKGQPQRPVQDKPQTSSKSSATPSPKPTLNKPAAKMEPTKFSTALRIISEESGIEISDFTDGTTFSDVGIDSLLGLTISARFQEELDIDLDFNALFFEHPTVKDLRNFLQGPEEDVSGSSSSAASDSGRDTNTSGSATPEFREEFVKSIDVEFERALEIISEESGVARADLDDDTNFADCGVDSLLSLVIASRFQDAFDLDVGHEQLFMECQTVADLRTMLAKEMGIVETPPVVDIEVPAPVVSETVAKETAVTHSDVSALASREKAITDFIHKYSAGFSAPTSTPSTSPLGKNDNVVLVTGASGGLGSHLVYALAQLEDVRTVICLNRTNREDPETRQYKAMRDKGIRFPENLKSKLRIFQTDTSKPKLGLEDSEYASMVQNVTHIIHNAWPMSAKRPLSGFESQFQVFRNLLDLSRECASSRPETFKFSFQMVSSIGVVGQWGLAAGQTGKIVVPEERATIDSLLGNGYAEAKWGCERMLDETLHKYPNRFRPMVVRLGQIAGSKTSGYWNPMEHFGFLIKSSQTLNALPDVDGNLNWTPVNDIADTLTDLVLSDQVPHPIYHIDNPVGQQWRDVNDILSDTLRIPNKVPFKEWLDLVRKAPQQDNPAALLADFLEDTYLRMACGGLVLDVKHTLEHSKSLAAVGPVSETVNSQGLLPSQFCISALEADTTSTIQHHTDRRDDAGKSEQNQNQQDRDDGDSDEYVPDDKSDTSSPHGEEYPDTLTVASGDDEQEVTHFIDQLRAGINSRFKGMILAGPPGLGKTLSALVTIAVSTAKTGSIKGPCIIVAPRSSCQQWMTEIETFFEHARCESESPSALSLLQDPVLPTIFINIIFHSYKGSLIHRSYSLGTHPTIVMMPVGLGIYGGHLLDATWEGNKSAKGKKQTLEEKLVNTVVEKVKGKLEEEAKKLAAKSPARSNSINVKPLPATPANLFSLMDEWRATQSHPMRRAASFSYAEQPPFYGQSYAGSSSRFRYDEQPEYSHAPYPWSPSASQYSAASPHVPPPPYTHTSAFNNSSYQPRMSSSIPYQSFPNRPPSPYHSYYAPTSTSRYPSDLKHEASFYTPSYSKRHGASAPQIVISSRPYLHSRYPSGHEYLRTDVGFYPYNPDPNVNGLAWLSKKGFETQQDITVNFEDYDGFIRTHCPDARLLAPYQDLP</sequence>
<dbReference type="GO" id="GO:0044550">
    <property type="term" value="P:secondary metabolite biosynthetic process"/>
    <property type="evidence" value="ECO:0007669"/>
    <property type="project" value="TreeGrafter"/>
</dbReference>
<evidence type="ECO:0000256" key="4">
    <source>
        <dbReference type="ARBA" id="ARBA00022741"/>
    </source>
</evidence>
<dbReference type="InterPro" id="IPR000330">
    <property type="entry name" value="SNF2_N"/>
</dbReference>
<dbReference type="InterPro" id="IPR014031">
    <property type="entry name" value="Ketoacyl_synth_C"/>
</dbReference>
<dbReference type="Gene3D" id="3.40.366.10">
    <property type="entry name" value="Malonyl-Coenzyme A Acyl Carrier Protein, domain 2"/>
    <property type="match status" value="2"/>
</dbReference>
<reference evidence="12 13" key="1">
    <citation type="submission" date="2020-02" db="EMBL/GenBank/DDBJ databases">
        <title>Identification and distribution of gene clusters putatively required for synthesis of sphingolipid metabolism inhibitors in phylogenetically diverse species of the filamentous fungus Fusarium.</title>
        <authorList>
            <person name="Kim H.-S."/>
            <person name="Busman M."/>
            <person name="Brown D.W."/>
            <person name="Divon H."/>
            <person name="Uhlig S."/>
            <person name="Proctor R.H."/>
        </authorList>
    </citation>
    <scope>NUCLEOTIDE SEQUENCE [LARGE SCALE GENOMIC DNA]</scope>
    <source>
        <strain evidence="12 13">NRRL 2903</strain>
    </source>
</reference>
<keyword evidence="13" id="KW-1185">Reference proteome</keyword>